<evidence type="ECO:0000313" key="2">
    <source>
        <dbReference type="EMBL" id="QQR06474.1"/>
    </source>
</evidence>
<dbReference type="Pfam" id="PF06970">
    <property type="entry name" value="RepA_N"/>
    <property type="match status" value="1"/>
</dbReference>
<dbReference type="KEGG" id="fpla:A4U99_06560"/>
<evidence type="ECO:0000259" key="1">
    <source>
        <dbReference type="Pfam" id="PF06970"/>
    </source>
</evidence>
<accession>A0AAX1KKL4</accession>
<sequence>MTDYMAVDSDLPPYFPYPQFLMDMRLSHTAALAYALLLDRAHLSQLNGWTDEAGRVYLIFPVEKIALALNRSLSSAKNALAELSAAGLIERKRRGQFLPNLIYVKLPDGQRIIPSQMDKGLSITGAENDLRNS</sequence>
<protein>
    <submittedName>
        <fullName evidence="2">Replication initiator protein A</fullName>
    </submittedName>
</protein>
<dbReference type="RefSeq" id="WP_065534434.1">
    <property type="nucleotide sequence ID" value="NZ_CP015406.2"/>
</dbReference>
<dbReference type="InterPro" id="IPR010724">
    <property type="entry name" value="RepA_N"/>
</dbReference>
<dbReference type="AlphaFoldDB" id="A0AAX1KKL4"/>
<feature type="domain" description="Replication initiator A N-terminal" evidence="1">
    <location>
        <begin position="25"/>
        <end position="83"/>
    </location>
</feature>
<name>A0AAX1KKL4_FLAPL</name>
<evidence type="ECO:0000313" key="3">
    <source>
        <dbReference type="Proteomes" id="UP000595792"/>
    </source>
</evidence>
<gene>
    <name evidence="2" type="ORF">I5Q84_02940</name>
</gene>
<dbReference type="EMBL" id="CP065315">
    <property type="protein sequence ID" value="QQR06474.1"/>
    <property type="molecule type" value="Genomic_DNA"/>
</dbReference>
<proteinExistence type="predicted"/>
<reference evidence="2 3" key="1">
    <citation type="submission" date="2020-11" db="EMBL/GenBank/DDBJ databases">
        <title>Closed and high quality bacterial genomes of the OMM12 community.</title>
        <authorList>
            <person name="Marbouty M."/>
            <person name="Lamy-Besnier Q."/>
            <person name="Debarbieux L."/>
            <person name="Koszul R."/>
        </authorList>
    </citation>
    <scope>NUCLEOTIDE SEQUENCE [LARGE SCALE GENOMIC DNA]</scope>
    <source>
        <strain evidence="2 3">YL31</strain>
    </source>
</reference>
<organism evidence="2 3">
    <name type="scientific">Flavonifractor plautii</name>
    <name type="common">Fusobacterium plautii</name>
    <dbReference type="NCBI Taxonomy" id="292800"/>
    <lineage>
        <taxon>Bacteria</taxon>
        <taxon>Bacillati</taxon>
        <taxon>Bacillota</taxon>
        <taxon>Clostridia</taxon>
        <taxon>Eubacteriales</taxon>
        <taxon>Oscillospiraceae</taxon>
        <taxon>Flavonifractor</taxon>
    </lineage>
</organism>
<dbReference type="Proteomes" id="UP000595792">
    <property type="component" value="Chromosome"/>
</dbReference>